<dbReference type="EMBL" id="JBEHCU010000526">
    <property type="protein sequence ID" value="KAL1404337.1"/>
    <property type="molecule type" value="Genomic_DNA"/>
</dbReference>
<sequence length="448" mass="50551">MFTFTTAVTFCLLLASCSAVLNPGHCPVRFIDSLEETKLNLRNVLHLNLTLVPVLMTELESAHYTIPFDGRLLDRHFLFGLSYGARSCVGNHYLGINGEDKDPYGMFQITGSSIYGRATVLHNATNGDWLVFLCEYVGGDRHVAQFFLMQRKDKISKKSMRKENLIRKYGETLKGIGLGVEQVRAFDSGDYKYCDEALQDQLSGYGVTLFWFRTVVLALIAIMLIITIAGFAIRFFNAMTKLNKDTKQRNLSLVPVLLSVPESSDYSLPFRDYAGERFFSFGITFGPARCVESHYLGIAGEDKDPHGIFKISATEAYGRASVHWNDTNGDCLVHLCETLDGESHVAQFFILQQKETLSKESIDKERLLRRYRFLLDQLGLKRNQMLGFSDGEFKFCDESLQKQLNKHAGGSVFWFFVVVFAVMILLTIIGIVGTASRLYSAIKRLIKS</sequence>
<dbReference type="Proteomes" id="UP001562425">
    <property type="component" value="Unassembled WGS sequence"/>
</dbReference>
<proteinExistence type="predicted"/>
<name>A0ABD1DX58_CULPP</name>
<keyword evidence="1" id="KW-0472">Membrane</keyword>
<comment type="caution">
    <text evidence="3">The sequence shown here is derived from an EMBL/GenBank/DDBJ whole genome shotgun (WGS) entry which is preliminary data.</text>
</comment>
<reference evidence="3 4" key="1">
    <citation type="submission" date="2024-05" db="EMBL/GenBank/DDBJ databases">
        <title>Culex pipiens pipiens assembly and annotation.</title>
        <authorList>
            <person name="Alout H."/>
            <person name="Durand T."/>
        </authorList>
    </citation>
    <scope>NUCLEOTIDE SEQUENCE [LARGE SCALE GENOMIC DNA]</scope>
    <source>
        <strain evidence="3">HA-2024</strain>
        <tissue evidence="3">Whole body</tissue>
    </source>
</reference>
<evidence type="ECO:0000313" key="4">
    <source>
        <dbReference type="Proteomes" id="UP001562425"/>
    </source>
</evidence>
<evidence type="ECO:0000256" key="1">
    <source>
        <dbReference type="SAM" id="Phobius"/>
    </source>
</evidence>
<accession>A0ABD1DX58</accession>
<evidence type="ECO:0000256" key="2">
    <source>
        <dbReference type="SAM" id="SignalP"/>
    </source>
</evidence>
<gene>
    <name evidence="3" type="ORF">pipiens_005392</name>
</gene>
<feature type="signal peptide" evidence="2">
    <location>
        <begin position="1"/>
        <end position="19"/>
    </location>
</feature>
<feature type="transmembrane region" description="Helical" evidence="1">
    <location>
        <begin position="412"/>
        <end position="435"/>
    </location>
</feature>
<evidence type="ECO:0000313" key="3">
    <source>
        <dbReference type="EMBL" id="KAL1404337.1"/>
    </source>
</evidence>
<keyword evidence="4" id="KW-1185">Reference proteome</keyword>
<keyword evidence="2" id="KW-0732">Signal</keyword>
<feature type="chain" id="PRO_5044812584" evidence="2">
    <location>
        <begin position="20"/>
        <end position="448"/>
    </location>
</feature>
<organism evidence="3 4">
    <name type="scientific">Culex pipiens pipiens</name>
    <name type="common">Northern house mosquito</name>
    <dbReference type="NCBI Taxonomy" id="38569"/>
    <lineage>
        <taxon>Eukaryota</taxon>
        <taxon>Metazoa</taxon>
        <taxon>Ecdysozoa</taxon>
        <taxon>Arthropoda</taxon>
        <taxon>Hexapoda</taxon>
        <taxon>Insecta</taxon>
        <taxon>Pterygota</taxon>
        <taxon>Neoptera</taxon>
        <taxon>Endopterygota</taxon>
        <taxon>Diptera</taxon>
        <taxon>Nematocera</taxon>
        <taxon>Culicoidea</taxon>
        <taxon>Culicidae</taxon>
        <taxon>Culicinae</taxon>
        <taxon>Culicini</taxon>
        <taxon>Culex</taxon>
        <taxon>Culex</taxon>
    </lineage>
</organism>
<feature type="transmembrane region" description="Helical" evidence="1">
    <location>
        <begin position="210"/>
        <end position="236"/>
    </location>
</feature>
<keyword evidence="1" id="KW-0812">Transmembrane</keyword>
<dbReference type="AlphaFoldDB" id="A0ABD1DX58"/>
<keyword evidence="1" id="KW-1133">Transmembrane helix</keyword>
<protein>
    <submittedName>
        <fullName evidence="3">Uncharacterized protein</fullName>
    </submittedName>
</protein>